<name>A0ABM0ZRG6_ECHTE</name>
<keyword evidence="3" id="KW-0539">Nucleus</keyword>
<evidence type="ECO:0000313" key="6">
    <source>
        <dbReference type="RefSeq" id="XP_012861206.2"/>
    </source>
</evidence>
<protein>
    <submittedName>
        <fullName evidence="6">Ribosome biogenesis protein SLX9 homolog</fullName>
    </submittedName>
</protein>
<dbReference type="Proteomes" id="UP000694863">
    <property type="component" value="Unplaced"/>
</dbReference>
<comment type="subcellular location">
    <subcellularLocation>
        <location evidence="1">Nucleus</location>
        <location evidence="1">Nucleolus</location>
    </subcellularLocation>
</comment>
<accession>A0ABM0ZRG6</accession>
<gene>
    <name evidence="6" type="primary">LOC105979025</name>
</gene>
<dbReference type="Pfam" id="PF15341">
    <property type="entry name" value="SLX9"/>
    <property type="match status" value="1"/>
</dbReference>
<feature type="region of interest" description="Disordered" evidence="4">
    <location>
        <begin position="198"/>
        <end position="225"/>
    </location>
</feature>
<reference evidence="6" key="1">
    <citation type="submission" date="2025-08" db="UniProtKB">
        <authorList>
            <consortium name="RefSeq"/>
        </authorList>
    </citation>
    <scope>IDENTIFICATION</scope>
</reference>
<evidence type="ECO:0000256" key="1">
    <source>
        <dbReference type="ARBA" id="ARBA00004604"/>
    </source>
</evidence>
<organism evidence="5 6">
    <name type="scientific">Echinops telfairi</name>
    <name type="common">Lesser hedgehog tenrec</name>
    <dbReference type="NCBI Taxonomy" id="9371"/>
    <lineage>
        <taxon>Eukaryota</taxon>
        <taxon>Metazoa</taxon>
        <taxon>Chordata</taxon>
        <taxon>Craniata</taxon>
        <taxon>Vertebrata</taxon>
        <taxon>Euteleostomi</taxon>
        <taxon>Mammalia</taxon>
        <taxon>Eutheria</taxon>
        <taxon>Afrotheria</taxon>
        <taxon>Tenrecidae</taxon>
        <taxon>Tenrecinae</taxon>
        <taxon>Echinops</taxon>
    </lineage>
</organism>
<sequence length="240" mass="27211">MVDSAAVRFTEEAAPGPTPALREQPSAEPPRVGAAGKDWVAFGTKLFAGAKIDLSTLAQQLDVTTRNLSAHQRDEEKKAPLNKKERMKLRRENWLHKNIKQAEKKRLEEQRQRSTEVVGDLRPLLEALPTLAELERPSGQRQPKRQVWYLGQKAGRVVWSKTDSFPTDQAPAELGPEEKEWWKRERWEGSLQFRISSDSRSFRLSPAHPPSGPGKQEMPGVAGPPVASRRVFRLVKWPRC</sequence>
<dbReference type="InterPro" id="IPR028160">
    <property type="entry name" value="Slx9-like"/>
</dbReference>
<dbReference type="PANTHER" id="PTHR31109:SF2">
    <property type="entry name" value="RIBOSOME BIOGENESIS PROTEIN SLX9 HOMOLOG"/>
    <property type="match status" value="1"/>
</dbReference>
<feature type="region of interest" description="Disordered" evidence="4">
    <location>
        <begin position="1"/>
        <end position="34"/>
    </location>
</feature>
<keyword evidence="5" id="KW-1185">Reference proteome</keyword>
<evidence type="ECO:0000256" key="4">
    <source>
        <dbReference type="SAM" id="MobiDB-lite"/>
    </source>
</evidence>
<comment type="similarity">
    <text evidence="2">Belongs to the SLX9 family.</text>
</comment>
<dbReference type="RefSeq" id="XP_012861206.2">
    <property type="nucleotide sequence ID" value="XM_013005752.2"/>
</dbReference>
<evidence type="ECO:0000313" key="5">
    <source>
        <dbReference type="Proteomes" id="UP000694863"/>
    </source>
</evidence>
<evidence type="ECO:0000256" key="3">
    <source>
        <dbReference type="ARBA" id="ARBA00023242"/>
    </source>
</evidence>
<proteinExistence type="inferred from homology"/>
<dbReference type="GeneID" id="105979025"/>
<dbReference type="PANTHER" id="PTHR31109">
    <property type="entry name" value="PROTEIN FAM207A"/>
    <property type="match status" value="1"/>
</dbReference>
<evidence type="ECO:0000256" key="2">
    <source>
        <dbReference type="ARBA" id="ARBA00011022"/>
    </source>
</evidence>